<protein>
    <submittedName>
        <fullName evidence="1">Acylneuraminate cytidylyltransferase family protein</fullName>
        <ecNumber evidence="1">2.7.7.-</ecNumber>
    </submittedName>
</protein>
<dbReference type="EMBL" id="JBBWYZ010000037">
    <property type="protein sequence ID" value="MEK9515316.1"/>
    <property type="molecule type" value="Genomic_DNA"/>
</dbReference>
<dbReference type="Proteomes" id="UP001387447">
    <property type="component" value="Unassembled WGS sequence"/>
</dbReference>
<dbReference type="GO" id="GO:0016779">
    <property type="term" value="F:nucleotidyltransferase activity"/>
    <property type="evidence" value="ECO:0007669"/>
    <property type="project" value="UniProtKB-KW"/>
</dbReference>
<organism evidence="1 2">
    <name type="scientific">Limnospira fusiformis PMC 851.14</name>
    <dbReference type="NCBI Taxonomy" id="2219512"/>
    <lineage>
        <taxon>Bacteria</taxon>
        <taxon>Bacillati</taxon>
        <taxon>Cyanobacteriota</taxon>
        <taxon>Cyanophyceae</taxon>
        <taxon>Oscillatoriophycideae</taxon>
        <taxon>Oscillatoriales</taxon>
        <taxon>Sirenicapillariaceae</taxon>
        <taxon>Limnospira</taxon>
    </lineage>
</organism>
<dbReference type="CDD" id="cd02513">
    <property type="entry name" value="CMP-NeuAc_Synthase"/>
    <property type="match status" value="1"/>
</dbReference>
<reference evidence="1 2" key="1">
    <citation type="journal article" date="2024" name="Front. Microbiol.">
        <title>Transcriptomic insights into the dominance of two phototrophs throughout the water column of a tropical hypersaline-alkaline crater lake (Dziani Dzaha, Mayotte).</title>
        <authorList>
            <person name="Duperron S."/>
            <person name="Halary S."/>
            <person name="Bouly J.-P."/>
            <person name="Roussel T."/>
            <person name="Hugoni M."/>
            <person name="Bruto M."/>
            <person name="Oger P."/>
            <person name="Duval C."/>
            <person name="Woo A."/>
            <person name="Jezequiel D."/>
            <person name="Ader M."/>
            <person name="Leboulanger C."/>
            <person name="Agogue H."/>
            <person name="Grossi V."/>
            <person name="Trousselier M."/>
            <person name="Bernard C."/>
        </authorList>
    </citation>
    <scope>NUCLEOTIDE SEQUENCE [LARGE SCALE GENOMIC DNA]</scope>
    <source>
        <strain evidence="1 2">PMC 851.14</strain>
    </source>
</reference>
<evidence type="ECO:0000313" key="2">
    <source>
        <dbReference type="Proteomes" id="UP001387447"/>
    </source>
</evidence>
<dbReference type="PANTHER" id="PTHR21485:SF3">
    <property type="entry name" value="N-ACYLNEURAMINATE CYTIDYLYLTRANSFERASE"/>
    <property type="match status" value="1"/>
</dbReference>
<dbReference type="Pfam" id="PF02348">
    <property type="entry name" value="CTP_transf_3"/>
    <property type="match status" value="1"/>
</dbReference>
<dbReference type="InterPro" id="IPR050793">
    <property type="entry name" value="CMP-NeuNAc_synthase"/>
</dbReference>
<dbReference type="Gene3D" id="3.90.550.10">
    <property type="entry name" value="Spore Coat Polysaccharide Biosynthesis Protein SpsA, Chain A"/>
    <property type="match status" value="1"/>
</dbReference>
<dbReference type="InterPro" id="IPR003329">
    <property type="entry name" value="Cytidylyl_trans"/>
</dbReference>
<dbReference type="PANTHER" id="PTHR21485">
    <property type="entry name" value="HAD SUPERFAMILY MEMBERS CMAS AND KDSC"/>
    <property type="match status" value="1"/>
</dbReference>
<dbReference type="SUPFAM" id="SSF53448">
    <property type="entry name" value="Nucleotide-diphospho-sugar transferases"/>
    <property type="match status" value="1"/>
</dbReference>
<evidence type="ECO:0000313" key="1">
    <source>
        <dbReference type="EMBL" id="MEK9515316.1"/>
    </source>
</evidence>
<dbReference type="EC" id="2.7.7.-" evidence="1"/>
<keyword evidence="1" id="KW-0548">Nucleotidyltransferase</keyword>
<gene>
    <name evidence="1" type="ORF">AAEJ74_27820</name>
</gene>
<name>A0ABU9ETM2_LIMFS</name>
<dbReference type="InterPro" id="IPR029044">
    <property type="entry name" value="Nucleotide-diphossugar_trans"/>
</dbReference>
<keyword evidence="1" id="KW-0808">Transferase</keyword>
<comment type="caution">
    <text evidence="1">The sequence shown here is derived from an EMBL/GenBank/DDBJ whole genome shotgun (WGS) entry which is preliminary data.</text>
</comment>
<accession>A0ABU9ETM2</accession>
<sequence>MTTLALIPLRGGSKSIPKKNIKEIAGKPLCAWVLEAASQAAHIDAVYVSTDSAEIEAVVDSLNLNVKVIQRPSELATDEASTESVMLHFMQQVAFDNLVTIQATSPLLLSEHLDDALQQFQLKNLDSMLSAVRTKRFFWHDNGTAFNYDPLNRPRRQEFTGTLMENGAFYITRRYILEKYQCRLGGKIGIYEMPENSAVEIDELDDWEMVAKLLQKFNQKIKE</sequence>
<dbReference type="RefSeq" id="WP_006670258.1">
    <property type="nucleotide sequence ID" value="NZ_JBBWYZ010000037.1"/>
</dbReference>
<keyword evidence="2" id="KW-1185">Reference proteome</keyword>
<proteinExistence type="predicted"/>